<dbReference type="Pfam" id="PF02470">
    <property type="entry name" value="MlaD"/>
    <property type="match status" value="1"/>
</dbReference>
<gene>
    <name evidence="3" type="ORF">SAMN05444170_2313</name>
</gene>
<dbReference type="PANTHER" id="PTHR36698:SF2">
    <property type="entry name" value="MCE_MLAD DOMAIN-CONTAINING PROTEIN"/>
    <property type="match status" value="1"/>
</dbReference>
<dbReference type="InterPro" id="IPR003399">
    <property type="entry name" value="Mce/MlaD"/>
</dbReference>
<evidence type="ECO:0000313" key="3">
    <source>
        <dbReference type="EMBL" id="SHN72676.1"/>
    </source>
</evidence>
<organism evidence="3 4">
    <name type="scientific">Bradyrhizobium erythrophlei</name>
    <dbReference type="NCBI Taxonomy" id="1437360"/>
    <lineage>
        <taxon>Bacteria</taxon>
        <taxon>Pseudomonadati</taxon>
        <taxon>Pseudomonadota</taxon>
        <taxon>Alphaproteobacteria</taxon>
        <taxon>Hyphomicrobiales</taxon>
        <taxon>Nitrobacteraceae</taxon>
        <taxon>Bradyrhizobium</taxon>
    </lineage>
</organism>
<dbReference type="PANTHER" id="PTHR36698">
    <property type="entry name" value="BLL5892 PROTEIN"/>
    <property type="match status" value="1"/>
</dbReference>
<feature type="region of interest" description="Disordered" evidence="1">
    <location>
        <begin position="258"/>
        <end position="278"/>
    </location>
</feature>
<dbReference type="Proteomes" id="UP000184096">
    <property type="component" value="Chromosome I"/>
</dbReference>
<evidence type="ECO:0000313" key="4">
    <source>
        <dbReference type="Proteomes" id="UP000184096"/>
    </source>
</evidence>
<protein>
    <submittedName>
        <fullName evidence="3">Phospholipid/cholesterol/gamma-HCH transport system substrate-binding protein</fullName>
    </submittedName>
</protein>
<sequence>MKMRSSNLMIGTTTLAILAIAFFGILGVKKIRAISQESRMRIVFEGGSASGLRRGGSVNFDGVQVGEILSLKLDNPRKVVAEVRVATNAPIRKDTVVGMEFQGLTGIAAISLIGGESPDPPAPSDKDGIPTLTADLSEIQSLRDTLHNVDRILVGNQSTIKDGMLSFETYTASLASGGDAIDKAIDRTNDAFAGFNGAIARIDSVLPGFADGKADELFEKMQTIREFAETFNKKSAVVIEEARHTLLDISEGANKVTLKIDPQAASSPRPPRRQNPQR</sequence>
<name>A0A1M7TPS2_9BRAD</name>
<reference evidence="4" key="1">
    <citation type="submission" date="2016-11" db="EMBL/GenBank/DDBJ databases">
        <authorList>
            <person name="Varghese N."/>
            <person name="Submissions S."/>
        </authorList>
    </citation>
    <scope>NUCLEOTIDE SEQUENCE [LARGE SCALE GENOMIC DNA]</scope>
    <source>
        <strain evidence="4">GAS401</strain>
    </source>
</reference>
<evidence type="ECO:0000256" key="1">
    <source>
        <dbReference type="SAM" id="MobiDB-lite"/>
    </source>
</evidence>
<accession>A0A1M7TPS2</accession>
<dbReference type="AlphaFoldDB" id="A0A1M7TPS2"/>
<keyword evidence="4" id="KW-1185">Reference proteome</keyword>
<dbReference type="EMBL" id="LT670849">
    <property type="protein sequence ID" value="SHN72676.1"/>
    <property type="molecule type" value="Genomic_DNA"/>
</dbReference>
<proteinExistence type="predicted"/>
<evidence type="ECO:0000259" key="2">
    <source>
        <dbReference type="Pfam" id="PF02470"/>
    </source>
</evidence>
<feature type="domain" description="Mce/MlaD" evidence="2">
    <location>
        <begin position="41"/>
        <end position="115"/>
    </location>
</feature>